<dbReference type="AlphaFoldDB" id="A0A832TAQ3"/>
<evidence type="ECO:0000256" key="5">
    <source>
        <dbReference type="ARBA" id="ARBA00022989"/>
    </source>
</evidence>
<evidence type="ECO:0000256" key="7">
    <source>
        <dbReference type="SAM" id="Phobius"/>
    </source>
</evidence>
<dbReference type="InterPro" id="IPR000326">
    <property type="entry name" value="PAP2/HPO"/>
</dbReference>
<dbReference type="EMBL" id="DUJS01000004">
    <property type="protein sequence ID" value="HII70661.1"/>
    <property type="molecule type" value="Genomic_DNA"/>
</dbReference>
<dbReference type="Gene3D" id="1.20.144.10">
    <property type="entry name" value="Phosphatidic acid phosphatase type 2/haloperoxidase"/>
    <property type="match status" value="1"/>
</dbReference>
<feature type="transmembrane region" description="Helical" evidence="7">
    <location>
        <begin position="52"/>
        <end position="72"/>
    </location>
</feature>
<sequence length="153" mass="17239">MAEIVVRFDHRVIEKIPRRPHPVFELIGFIFSGWVLFPSSLILMLFDRPLGFQVLEALVLSMVSSEILKVVVGRPRPQREGRTPWGYSFPSTHTARVASLIPVFWKLSSNLGIVVVVVAIIVAISRVLSRAHYPSDVVAGFLLGYVVGWFVIW</sequence>
<dbReference type="Proteomes" id="UP000619545">
    <property type="component" value="Unassembled WGS sequence"/>
</dbReference>
<keyword evidence="3 7" id="KW-0812">Transmembrane</keyword>
<evidence type="ECO:0000313" key="10">
    <source>
        <dbReference type="Proteomes" id="UP000619545"/>
    </source>
</evidence>
<keyword evidence="4" id="KW-0378">Hydrolase</keyword>
<evidence type="ECO:0000256" key="3">
    <source>
        <dbReference type="ARBA" id="ARBA00022692"/>
    </source>
</evidence>
<keyword evidence="6 7" id="KW-0472">Membrane</keyword>
<keyword evidence="2" id="KW-1003">Cell membrane</keyword>
<feature type="domain" description="Phosphatidic acid phosphatase type 2/haloperoxidase" evidence="8">
    <location>
        <begin position="50"/>
        <end position="152"/>
    </location>
</feature>
<gene>
    <name evidence="9" type="ORF">HA336_05450</name>
</gene>
<comment type="subcellular location">
    <subcellularLocation>
        <location evidence="1">Cell membrane</location>
        <topology evidence="1">Multi-pass membrane protein</topology>
    </subcellularLocation>
</comment>
<dbReference type="SMART" id="SM00014">
    <property type="entry name" value="acidPPc"/>
    <property type="match status" value="1"/>
</dbReference>
<proteinExistence type="predicted"/>
<dbReference type="GO" id="GO:0005886">
    <property type="term" value="C:plasma membrane"/>
    <property type="evidence" value="ECO:0007669"/>
    <property type="project" value="UniProtKB-SubCell"/>
</dbReference>
<keyword evidence="5 7" id="KW-1133">Transmembrane helix</keyword>
<evidence type="ECO:0000256" key="6">
    <source>
        <dbReference type="ARBA" id="ARBA00023136"/>
    </source>
</evidence>
<feature type="transmembrane region" description="Helical" evidence="7">
    <location>
        <begin position="135"/>
        <end position="152"/>
    </location>
</feature>
<reference evidence="9" key="1">
    <citation type="journal article" date="2020" name="bioRxiv">
        <title>A rank-normalized archaeal taxonomy based on genome phylogeny resolves widespread incomplete and uneven classifications.</title>
        <authorList>
            <person name="Rinke C."/>
            <person name="Chuvochina M."/>
            <person name="Mussig A.J."/>
            <person name="Chaumeil P.-A."/>
            <person name="Waite D.W."/>
            <person name="Whitman W.B."/>
            <person name="Parks D.H."/>
            <person name="Hugenholtz P."/>
        </authorList>
    </citation>
    <scope>NUCLEOTIDE SEQUENCE</scope>
    <source>
        <strain evidence="9">UBA8853</strain>
    </source>
</reference>
<feature type="transmembrane region" description="Helical" evidence="7">
    <location>
        <begin position="23"/>
        <end position="46"/>
    </location>
</feature>
<dbReference type="InterPro" id="IPR036938">
    <property type="entry name" value="PAP2/HPO_sf"/>
</dbReference>
<comment type="caution">
    <text evidence="9">The sequence shown here is derived from an EMBL/GenBank/DDBJ whole genome shotgun (WGS) entry which is preliminary data.</text>
</comment>
<evidence type="ECO:0000256" key="2">
    <source>
        <dbReference type="ARBA" id="ARBA00022475"/>
    </source>
</evidence>
<dbReference type="PANTHER" id="PTHR14969">
    <property type="entry name" value="SPHINGOSINE-1-PHOSPHATE PHOSPHOHYDROLASE"/>
    <property type="match status" value="1"/>
</dbReference>
<dbReference type="GeneID" id="1477500"/>
<dbReference type="SUPFAM" id="SSF48317">
    <property type="entry name" value="Acid phosphatase/Vanadium-dependent haloperoxidase"/>
    <property type="match status" value="1"/>
</dbReference>
<accession>A0A832TAQ3</accession>
<evidence type="ECO:0000256" key="4">
    <source>
        <dbReference type="ARBA" id="ARBA00022801"/>
    </source>
</evidence>
<name>A0A832TAQ3_9EURY</name>
<dbReference type="Pfam" id="PF01569">
    <property type="entry name" value="PAP2"/>
    <property type="match status" value="1"/>
</dbReference>
<feature type="transmembrane region" description="Helical" evidence="7">
    <location>
        <begin position="111"/>
        <end position="128"/>
    </location>
</feature>
<dbReference type="GO" id="GO:0016787">
    <property type="term" value="F:hydrolase activity"/>
    <property type="evidence" value="ECO:0007669"/>
    <property type="project" value="UniProtKB-KW"/>
</dbReference>
<dbReference type="PANTHER" id="PTHR14969:SF62">
    <property type="entry name" value="DECAPRENYLPHOSPHORYL-5-PHOSPHORIBOSE PHOSPHATASE RV3807C-RELATED"/>
    <property type="match status" value="1"/>
</dbReference>
<evidence type="ECO:0000259" key="8">
    <source>
        <dbReference type="SMART" id="SM00014"/>
    </source>
</evidence>
<evidence type="ECO:0000256" key="1">
    <source>
        <dbReference type="ARBA" id="ARBA00004651"/>
    </source>
</evidence>
<organism evidence="9 10">
    <name type="scientific">Methanopyrus kandleri</name>
    <dbReference type="NCBI Taxonomy" id="2320"/>
    <lineage>
        <taxon>Archaea</taxon>
        <taxon>Methanobacteriati</taxon>
        <taxon>Methanobacteriota</taxon>
        <taxon>Methanomada group</taxon>
        <taxon>Methanopyri</taxon>
        <taxon>Methanopyrales</taxon>
        <taxon>Methanopyraceae</taxon>
        <taxon>Methanopyrus</taxon>
    </lineage>
</organism>
<dbReference type="RefSeq" id="WP_011018569.1">
    <property type="nucleotide sequence ID" value="NZ_DUJS01000004.1"/>
</dbReference>
<evidence type="ECO:0000313" key="9">
    <source>
        <dbReference type="EMBL" id="HII70661.1"/>
    </source>
</evidence>
<protein>
    <submittedName>
        <fullName evidence="9">Phosphatase PAP2 family protein</fullName>
    </submittedName>
</protein>